<gene>
    <name evidence="1" type="ORF">PYU98_10840</name>
</gene>
<dbReference type="RefSeq" id="WP_275058202.1">
    <property type="nucleotide sequence ID" value="NZ_CP118988.1"/>
</dbReference>
<accession>A0AAX3NWX6</accession>
<dbReference type="AlphaFoldDB" id="A0AAX3NWX6"/>
<evidence type="ECO:0000313" key="1">
    <source>
        <dbReference type="EMBL" id="WED78664.1"/>
    </source>
</evidence>
<proteinExistence type="predicted"/>
<dbReference type="EMBL" id="CP118988">
    <property type="protein sequence ID" value="WED78664.1"/>
    <property type="molecule type" value="Genomic_DNA"/>
</dbReference>
<sequence>MTQTFALLVKKPGHFTFYCRENPCRAAELAPPLEYASFRIPRGCAEAAPSIPYPRS</sequence>
<protein>
    <submittedName>
        <fullName evidence="1">Uncharacterized protein</fullName>
    </submittedName>
</protein>
<dbReference type="Proteomes" id="UP001213721">
    <property type="component" value="Chromosome"/>
</dbReference>
<name>A0AAX3NWX6_9GAMM</name>
<reference evidence="1" key="1">
    <citation type="submission" date="2023-02" db="EMBL/GenBank/DDBJ databases">
        <title>The sequence of Aeromonas allosaccharophila K520.</title>
        <authorList>
            <person name="Luo X."/>
        </authorList>
    </citation>
    <scope>NUCLEOTIDE SEQUENCE</scope>
    <source>
        <strain evidence="1">K520</strain>
    </source>
</reference>
<evidence type="ECO:0000313" key="2">
    <source>
        <dbReference type="Proteomes" id="UP001213721"/>
    </source>
</evidence>
<organism evidence="1 2">
    <name type="scientific">Aeromonas allosaccharophila</name>
    <dbReference type="NCBI Taxonomy" id="656"/>
    <lineage>
        <taxon>Bacteria</taxon>
        <taxon>Pseudomonadati</taxon>
        <taxon>Pseudomonadota</taxon>
        <taxon>Gammaproteobacteria</taxon>
        <taxon>Aeromonadales</taxon>
        <taxon>Aeromonadaceae</taxon>
        <taxon>Aeromonas</taxon>
    </lineage>
</organism>